<evidence type="ECO:0000313" key="3">
    <source>
        <dbReference type="Proteomes" id="UP000187013"/>
    </source>
</evidence>
<dbReference type="PANTHER" id="PTHR28289:SF1">
    <property type="entry name" value="DASH COMPLEX SUBUNIT HSK3"/>
    <property type="match status" value="1"/>
</dbReference>
<proteinExistence type="predicted"/>
<dbReference type="PANTHER" id="PTHR28289">
    <property type="entry name" value="DASH COMPLEX SUBUNIT HSK3"/>
    <property type="match status" value="1"/>
</dbReference>
<dbReference type="Pfam" id="PF08227">
    <property type="entry name" value="DASH_Hsk3"/>
    <property type="match status" value="1"/>
</dbReference>
<dbReference type="GO" id="GO:0031116">
    <property type="term" value="P:positive regulation of microtubule polymerization"/>
    <property type="evidence" value="ECO:0007669"/>
    <property type="project" value="EnsemblFungi"/>
</dbReference>
<dbReference type="GO" id="GO:0051987">
    <property type="term" value="P:positive regulation of attachment of spindle microtubules to kinetochore"/>
    <property type="evidence" value="ECO:0007669"/>
    <property type="project" value="EnsemblFungi"/>
</dbReference>
<dbReference type="OrthoDB" id="4040439at2759"/>
<dbReference type="OMA" id="QCNKNIV"/>
<feature type="coiled-coil region" evidence="1">
    <location>
        <begin position="10"/>
        <end position="37"/>
    </location>
</feature>
<dbReference type="eggNOG" id="KOG4853">
    <property type="taxonomic scope" value="Eukaryota"/>
</dbReference>
<evidence type="ECO:0000313" key="2">
    <source>
        <dbReference type="EMBL" id="GAV51434.1"/>
    </source>
</evidence>
<dbReference type="Proteomes" id="UP000187013">
    <property type="component" value="Unassembled WGS sequence"/>
</dbReference>
<name>A0A1Q3A6S5_ZYGRO</name>
<protein>
    <recommendedName>
        <fullName evidence="4">DASH complex subunit HSK3</fullName>
    </recommendedName>
</protein>
<dbReference type="AlphaFoldDB" id="A0A1Q3A6S5"/>
<sequence>MTNSTKERQYAHMAQQLQVLQANLAETSRQLEVMSRQCNKNIVGQLGRVHASWFMASNRHFEEEMLGRNK</sequence>
<reference evidence="2 3" key="1">
    <citation type="submission" date="2016-08" db="EMBL/GenBank/DDBJ databases">
        <title>Draft genome sequence of allopolyploid Zygosaccharomyces rouxii.</title>
        <authorList>
            <person name="Watanabe J."/>
            <person name="Uehara K."/>
            <person name="Mogi Y."/>
            <person name="Tsukioka Y."/>
        </authorList>
    </citation>
    <scope>NUCLEOTIDE SEQUENCE [LARGE SCALE GENOMIC DNA]</scope>
    <source>
        <strain evidence="2 3">NBRC 110957</strain>
    </source>
</reference>
<keyword evidence="1" id="KW-0175">Coiled coil</keyword>
<evidence type="ECO:0008006" key="4">
    <source>
        <dbReference type="Google" id="ProtNLM"/>
    </source>
</evidence>
<evidence type="ECO:0000256" key="1">
    <source>
        <dbReference type="SAM" id="Coils"/>
    </source>
</evidence>
<comment type="caution">
    <text evidence="2">The sequence shown here is derived from an EMBL/GenBank/DDBJ whole genome shotgun (WGS) entry which is preliminary data.</text>
</comment>
<dbReference type="GO" id="GO:0051010">
    <property type="term" value="F:microtubule plus-end binding"/>
    <property type="evidence" value="ECO:0007669"/>
    <property type="project" value="EnsemblFungi"/>
</dbReference>
<dbReference type="InterPro" id="IPR013183">
    <property type="entry name" value="Hsk3-like"/>
</dbReference>
<accession>A0A1Q3A6S5</accession>
<dbReference type="GO" id="GO:0042729">
    <property type="term" value="C:DASH complex"/>
    <property type="evidence" value="ECO:0007669"/>
    <property type="project" value="EnsemblFungi"/>
</dbReference>
<dbReference type="InterPro" id="IPR042332">
    <property type="entry name" value="Hsk3"/>
</dbReference>
<dbReference type="GO" id="GO:1990976">
    <property type="term" value="P:protein transport along microtubule to mitotic spindle pole body"/>
    <property type="evidence" value="ECO:0007669"/>
    <property type="project" value="EnsemblFungi"/>
</dbReference>
<dbReference type="GO" id="GO:1990758">
    <property type="term" value="P:mitotic sister chromatid biorientation"/>
    <property type="evidence" value="ECO:0007669"/>
    <property type="project" value="EnsemblFungi"/>
</dbReference>
<dbReference type="EMBL" id="BDGX01000030">
    <property type="protein sequence ID" value="GAV51434.1"/>
    <property type="molecule type" value="Genomic_DNA"/>
</dbReference>
<gene>
    <name evidence="2" type="ORF">ZYGR_0AD06170</name>
</gene>
<organism evidence="2 3">
    <name type="scientific">Zygosaccharomyces rouxii</name>
    <dbReference type="NCBI Taxonomy" id="4956"/>
    <lineage>
        <taxon>Eukaryota</taxon>
        <taxon>Fungi</taxon>
        <taxon>Dikarya</taxon>
        <taxon>Ascomycota</taxon>
        <taxon>Saccharomycotina</taxon>
        <taxon>Saccharomycetes</taxon>
        <taxon>Saccharomycetales</taxon>
        <taxon>Saccharomycetaceae</taxon>
        <taxon>Zygosaccharomyces</taxon>
    </lineage>
</organism>